<reference evidence="4" key="2">
    <citation type="submission" date="2013-12" db="EMBL/GenBank/DDBJ databases">
        <authorList>
            <person name="Yu Y."/>
            <person name="Lee S."/>
            <person name="de Baynast K."/>
            <person name="Wissotski M."/>
            <person name="Liu L."/>
            <person name="Talag J."/>
            <person name="Goicoechea J."/>
            <person name="Angelova A."/>
            <person name="Jetty R."/>
            <person name="Kudrna D."/>
            <person name="Golser W."/>
            <person name="Rivera L."/>
            <person name="Zhang J."/>
            <person name="Wing R."/>
        </authorList>
    </citation>
    <scope>NUCLEOTIDE SEQUENCE</scope>
</reference>
<evidence type="ECO:0000313" key="4">
    <source>
        <dbReference type="Proteomes" id="UP000032180"/>
    </source>
</evidence>
<feature type="transmembrane region" description="Helical" evidence="2">
    <location>
        <begin position="286"/>
        <end position="315"/>
    </location>
</feature>
<organism evidence="3 4">
    <name type="scientific">Leersia perrieri</name>
    <dbReference type="NCBI Taxonomy" id="77586"/>
    <lineage>
        <taxon>Eukaryota</taxon>
        <taxon>Viridiplantae</taxon>
        <taxon>Streptophyta</taxon>
        <taxon>Embryophyta</taxon>
        <taxon>Tracheophyta</taxon>
        <taxon>Spermatophyta</taxon>
        <taxon>Magnoliopsida</taxon>
        <taxon>Liliopsida</taxon>
        <taxon>Poales</taxon>
        <taxon>Poaceae</taxon>
        <taxon>BOP clade</taxon>
        <taxon>Oryzoideae</taxon>
        <taxon>Oryzeae</taxon>
        <taxon>Oryzinae</taxon>
        <taxon>Leersia</taxon>
    </lineage>
</organism>
<keyword evidence="2" id="KW-0472">Membrane</keyword>
<sequence>MAVISPPPKPELPVHWAVAQPDDTQSRGARGGRRIQIDFIWVLTVVVILVSIVFLALIIATIVEEGRKPSYYVKIDAIAGLDPETDLQRTAIDPVFNLTLRLASHRDDKGVCFEAGTIVEVYYAGVLLAGAAVPKLCSWPRRSALEGGVVAWGRRVPDPVPRLVREALVEELLFGGGTAEFAVLLTVERYTGVWDVMLCTAKVGDDEGLTTPCRLYAEDVDEPVLQPGYGRYSSPQAEAPATPESGEDAMGAAYDAEEEEKPILPISRPAESDEKKGTEDQSFSEGACACLCLCGGLVVLLAILAGIIGLINWAAQAMKDPQYAVEITAVSGLDPATDLISGRAAVGLDPVFNLTVSVASTSTLYGACIDRGSSAKISYSYSDGTGYSYNHKDLQLASGMVQEMCVPPMGKSEQLVVARGVGVSVPGFLLGGLADEMRRGEAVFDVKLITRHENGWQWSTVTCSGRVGTKSSSLMVVVAIGILLIFEAAEEPGLSVAIATVSGLDPATDLARPTVDPQFHLTLGVASRSRLSHACFFCRGTAVAVSYHGVQLATAPVTPRG</sequence>
<feature type="region of interest" description="Disordered" evidence="1">
    <location>
        <begin position="227"/>
        <end position="279"/>
    </location>
</feature>
<reference evidence="3 4" key="1">
    <citation type="submission" date="2012-08" db="EMBL/GenBank/DDBJ databases">
        <title>Oryza genome evolution.</title>
        <authorList>
            <person name="Wing R.A."/>
        </authorList>
    </citation>
    <scope>NUCLEOTIDE SEQUENCE</scope>
</reference>
<reference evidence="3" key="3">
    <citation type="submission" date="2015-04" db="UniProtKB">
        <authorList>
            <consortium name="EnsemblPlants"/>
        </authorList>
    </citation>
    <scope>IDENTIFICATION</scope>
</reference>
<name>A0A0D9VIE1_9ORYZ</name>
<keyword evidence="2" id="KW-0812">Transmembrane</keyword>
<proteinExistence type="predicted"/>
<evidence type="ECO:0000256" key="1">
    <source>
        <dbReference type="SAM" id="MobiDB-lite"/>
    </source>
</evidence>
<dbReference type="EnsemblPlants" id="LPERR02G19820.1">
    <property type="protein sequence ID" value="LPERR02G19820.1"/>
    <property type="gene ID" value="LPERR02G19820"/>
</dbReference>
<dbReference type="HOGENOM" id="CLU_486067_0_0_1"/>
<feature type="transmembrane region" description="Helical" evidence="2">
    <location>
        <begin position="39"/>
        <end position="63"/>
    </location>
</feature>
<dbReference type="PANTHER" id="PTHR33994:SF25">
    <property type="entry name" value="OS02G0619200 PROTEIN"/>
    <property type="match status" value="1"/>
</dbReference>
<keyword evidence="2" id="KW-1133">Transmembrane helix</keyword>
<dbReference type="AlphaFoldDB" id="A0A0D9VIE1"/>
<evidence type="ECO:0000313" key="3">
    <source>
        <dbReference type="EnsemblPlants" id="LPERR02G19820.1"/>
    </source>
</evidence>
<dbReference type="PANTHER" id="PTHR33994">
    <property type="entry name" value="OS04G0515000 PROTEIN"/>
    <property type="match status" value="1"/>
</dbReference>
<dbReference type="Proteomes" id="UP000032180">
    <property type="component" value="Chromosome 2"/>
</dbReference>
<dbReference type="eggNOG" id="ENOG502R4E4">
    <property type="taxonomic scope" value="Eukaryota"/>
</dbReference>
<accession>A0A0D9VIE1</accession>
<evidence type="ECO:0000256" key="2">
    <source>
        <dbReference type="SAM" id="Phobius"/>
    </source>
</evidence>
<evidence type="ECO:0008006" key="5">
    <source>
        <dbReference type="Google" id="ProtNLM"/>
    </source>
</evidence>
<keyword evidence="4" id="KW-1185">Reference proteome</keyword>
<protein>
    <recommendedName>
        <fullName evidence="5">Late embryogenesis abundant protein LEA-2 subgroup domain-containing protein</fullName>
    </recommendedName>
</protein>
<dbReference type="Gramene" id="LPERR02G19820.1">
    <property type="protein sequence ID" value="LPERR02G19820.1"/>
    <property type="gene ID" value="LPERR02G19820"/>
</dbReference>
<feature type="compositionally biased region" description="Basic and acidic residues" evidence="1">
    <location>
        <begin position="270"/>
        <end position="279"/>
    </location>
</feature>